<evidence type="ECO:0000259" key="7">
    <source>
        <dbReference type="PROSITE" id="PS50048"/>
    </source>
</evidence>
<keyword evidence="1" id="KW-0479">Metal-binding</keyword>
<keyword evidence="4" id="KW-0804">Transcription</keyword>
<dbReference type="EMBL" id="GL629765">
    <property type="protein sequence ID" value="EFX03463.1"/>
    <property type="molecule type" value="Genomic_DNA"/>
</dbReference>
<feature type="compositionally biased region" description="Low complexity" evidence="6">
    <location>
        <begin position="260"/>
        <end position="278"/>
    </location>
</feature>
<dbReference type="InParanoid" id="F0XE19"/>
<dbReference type="PANTHER" id="PTHR47660">
    <property type="entry name" value="TRANSCRIPTION FACTOR WITH C2H2 AND ZN(2)-CYS(6) DNA BINDING DOMAIN (EUROFUNG)-RELATED-RELATED"/>
    <property type="match status" value="1"/>
</dbReference>
<dbReference type="PRINTS" id="PR00755">
    <property type="entry name" value="AFLATOXINBRP"/>
</dbReference>
<proteinExistence type="predicted"/>
<keyword evidence="3" id="KW-0805">Transcription regulation</keyword>
<dbReference type="STRING" id="655863.F0XE19"/>
<reference evidence="8 9" key="1">
    <citation type="journal article" date="2011" name="Proc. Natl. Acad. Sci. U.S.A.">
        <title>Genome and transcriptome analyses of the mountain pine beetle-fungal symbiont Grosmannia clavigera, a lodgepole pine pathogen.</title>
        <authorList>
            <person name="DiGuistini S."/>
            <person name="Wang Y."/>
            <person name="Liao N.Y."/>
            <person name="Taylor G."/>
            <person name="Tanguay P."/>
            <person name="Feau N."/>
            <person name="Henrissat B."/>
            <person name="Chan S.K."/>
            <person name="Hesse-Orce U."/>
            <person name="Alamouti S.M."/>
            <person name="Tsui C.K.M."/>
            <person name="Docking R.T."/>
            <person name="Levasseur A."/>
            <person name="Haridas S."/>
            <person name="Robertson G."/>
            <person name="Birol I."/>
            <person name="Holt R.A."/>
            <person name="Marra M.A."/>
            <person name="Hamelin R.C."/>
            <person name="Hirst M."/>
            <person name="Jones S.J.M."/>
            <person name="Bohlmann J."/>
            <person name="Breuil C."/>
        </authorList>
    </citation>
    <scope>NUCLEOTIDE SEQUENCE [LARGE SCALE GENOMIC DNA]</scope>
    <source>
        <strain evidence="9">kw1407 / UAMH 11150</strain>
    </source>
</reference>
<dbReference type="SUPFAM" id="SSF57701">
    <property type="entry name" value="Zn2/Cys6 DNA-binding domain"/>
    <property type="match status" value="1"/>
</dbReference>
<dbReference type="PROSITE" id="PS00463">
    <property type="entry name" value="ZN2_CY6_FUNGAL_1"/>
    <property type="match status" value="1"/>
</dbReference>
<keyword evidence="5" id="KW-0539">Nucleus</keyword>
<dbReference type="PROSITE" id="PS50048">
    <property type="entry name" value="ZN2_CY6_FUNGAL_2"/>
    <property type="match status" value="1"/>
</dbReference>
<dbReference type="GO" id="GO:0008270">
    <property type="term" value="F:zinc ion binding"/>
    <property type="evidence" value="ECO:0007669"/>
    <property type="project" value="InterPro"/>
</dbReference>
<dbReference type="Proteomes" id="UP000007796">
    <property type="component" value="Unassembled WGS sequence"/>
</dbReference>
<keyword evidence="2" id="KW-0862">Zinc</keyword>
<evidence type="ECO:0000256" key="2">
    <source>
        <dbReference type="ARBA" id="ARBA00022833"/>
    </source>
</evidence>
<dbReference type="eggNOG" id="ENOG502SPBP">
    <property type="taxonomic scope" value="Eukaryota"/>
</dbReference>
<dbReference type="OrthoDB" id="5355161at2759"/>
<evidence type="ECO:0000256" key="3">
    <source>
        <dbReference type="ARBA" id="ARBA00023015"/>
    </source>
</evidence>
<evidence type="ECO:0000256" key="6">
    <source>
        <dbReference type="SAM" id="MobiDB-lite"/>
    </source>
</evidence>
<gene>
    <name evidence="8" type="ORF">CMQ_391</name>
</gene>
<sequence>MSGMAERNACRACARSKRRCGKERPACHRCQDRHQDCEYPPAKLCGFVAVEEAFGEQSVPEQGSLLGDDGNHNIMLGDFLNMPLSVSADKFLQLRLALGATGLPLLSSQLEQSPQPSLPSLTSLPSLYLPQSPTIPPRWPVLWFLAPETWKIDRRPEPIPSAYDMEPIRGHIVKIQQWLMRWVATGSCPFIHPYLYRVQQPGCVQVAFTTLTSYVYRTEVTADMVLQIVEDQASHLLSDNGVALADGGVYHVNESASGFSPTATPRTTSSSSAPPTAADAAAPGLLEQLARTHALVVYQTISLFDGDIRARHLAEGRQAVLSRWAGQLIESARLSLGVAWLQSDGLLTAVEQHPWYLWILSESIRRAWMVASAIEAIYGILQRGWYPCPGNIMCTTRQAIWNARSAADWEQCCAETADRPGQLAHRQDFERFFAESSAADIDEFIRALMASTFGDDRVRRWESDSEGVAVD</sequence>
<evidence type="ECO:0000313" key="8">
    <source>
        <dbReference type="EMBL" id="EFX03463.1"/>
    </source>
</evidence>
<dbReference type="Pfam" id="PF00172">
    <property type="entry name" value="Zn_clus"/>
    <property type="match status" value="1"/>
</dbReference>
<evidence type="ECO:0000256" key="4">
    <source>
        <dbReference type="ARBA" id="ARBA00023163"/>
    </source>
</evidence>
<evidence type="ECO:0000313" key="9">
    <source>
        <dbReference type="Proteomes" id="UP000007796"/>
    </source>
</evidence>
<dbReference type="InterPro" id="IPR001138">
    <property type="entry name" value="Zn2Cys6_DnaBD"/>
</dbReference>
<dbReference type="HOGENOM" id="CLU_024655_0_0_1"/>
<dbReference type="CDD" id="cd00067">
    <property type="entry name" value="GAL4"/>
    <property type="match status" value="1"/>
</dbReference>
<organism evidence="9">
    <name type="scientific">Grosmannia clavigera (strain kw1407 / UAMH 11150)</name>
    <name type="common">Blue stain fungus</name>
    <name type="synonym">Graphiocladiella clavigera</name>
    <dbReference type="NCBI Taxonomy" id="655863"/>
    <lineage>
        <taxon>Eukaryota</taxon>
        <taxon>Fungi</taxon>
        <taxon>Dikarya</taxon>
        <taxon>Ascomycota</taxon>
        <taxon>Pezizomycotina</taxon>
        <taxon>Sordariomycetes</taxon>
        <taxon>Sordariomycetidae</taxon>
        <taxon>Ophiostomatales</taxon>
        <taxon>Ophiostomataceae</taxon>
        <taxon>Leptographium</taxon>
    </lineage>
</organism>
<feature type="domain" description="Zn(2)-C6 fungal-type" evidence="7">
    <location>
        <begin position="9"/>
        <end position="39"/>
    </location>
</feature>
<dbReference type="InterPro" id="IPR036864">
    <property type="entry name" value="Zn2-C6_fun-type_DNA-bd_sf"/>
</dbReference>
<dbReference type="AlphaFoldDB" id="F0XE19"/>
<dbReference type="GO" id="GO:0000981">
    <property type="term" value="F:DNA-binding transcription factor activity, RNA polymerase II-specific"/>
    <property type="evidence" value="ECO:0007669"/>
    <property type="project" value="InterPro"/>
</dbReference>
<name>F0XE19_GROCL</name>
<evidence type="ECO:0000256" key="5">
    <source>
        <dbReference type="ARBA" id="ARBA00023242"/>
    </source>
</evidence>
<dbReference type="RefSeq" id="XP_014172945.1">
    <property type="nucleotide sequence ID" value="XM_014317470.1"/>
</dbReference>
<dbReference type="GeneID" id="25977062"/>
<keyword evidence="9" id="KW-1185">Reference proteome</keyword>
<evidence type="ECO:0000256" key="1">
    <source>
        <dbReference type="ARBA" id="ARBA00022723"/>
    </source>
</evidence>
<dbReference type="Gene3D" id="4.10.240.10">
    <property type="entry name" value="Zn(2)-C6 fungal-type DNA-binding domain"/>
    <property type="match status" value="1"/>
</dbReference>
<accession>F0XE19</accession>
<protein>
    <submittedName>
        <fullName evidence="8">RNA polymerase 2 mediator complex component</fullName>
    </submittedName>
</protein>
<feature type="region of interest" description="Disordered" evidence="6">
    <location>
        <begin position="256"/>
        <end position="278"/>
    </location>
</feature>